<evidence type="ECO:0000256" key="2">
    <source>
        <dbReference type="ARBA" id="ARBA00010631"/>
    </source>
</evidence>
<dbReference type="AlphaFoldDB" id="A0A363ULC5"/>
<comment type="similarity">
    <text evidence="2">Belongs to the nurim family.</text>
</comment>
<proteinExistence type="inferred from homology"/>
<keyword evidence="3 6" id="KW-0812">Transmembrane</keyword>
<evidence type="ECO:0000256" key="6">
    <source>
        <dbReference type="SAM" id="Phobius"/>
    </source>
</evidence>
<keyword evidence="4 6" id="KW-1133">Transmembrane helix</keyword>
<protein>
    <recommendedName>
        <fullName evidence="7">NnrU domain-containing protein</fullName>
    </recommendedName>
</protein>
<sequence length="243" mass="27480">MSRAAVAIYGLVCYAIFLSAVAYLMGFATTLAVPKSVDDGLVRPWPIALGINGLLIALFAVQHTVMVRPGFKRVFERWLPRACERSTFVLASSLVLLLLCLLWSPLPGTLWSIDHPWLRGLLWAGCGFGWGLALLSTFQFDHFGLFGLRQAWEYPRGSQETSASQFAVPWLYRWVRHPMMTGFLIALWVMPDMSTNQALLAGGFSLYIWLGTLHEERGLIREFGDSYRQYAASTPRFFPRILR</sequence>
<dbReference type="InterPro" id="IPR009915">
    <property type="entry name" value="NnrU_dom"/>
</dbReference>
<feature type="transmembrane region" description="Helical" evidence="6">
    <location>
        <begin position="88"/>
        <end position="106"/>
    </location>
</feature>
<evidence type="ECO:0000256" key="5">
    <source>
        <dbReference type="ARBA" id="ARBA00023136"/>
    </source>
</evidence>
<dbReference type="Gene3D" id="1.20.120.1630">
    <property type="match status" value="1"/>
</dbReference>
<dbReference type="GO" id="GO:0016020">
    <property type="term" value="C:membrane"/>
    <property type="evidence" value="ECO:0007669"/>
    <property type="project" value="UniProtKB-SubCell"/>
</dbReference>
<reference evidence="8 9" key="1">
    <citation type="submission" date="2018-05" db="EMBL/GenBank/DDBJ databases">
        <title>Abyssibacter profundi OUC007T gen. nov., sp. nov, a marine bacterium isolated from seawater of the Mariana Trench.</title>
        <authorList>
            <person name="Zhou S."/>
        </authorList>
    </citation>
    <scope>NUCLEOTIDE SEQUENCE [LARGE SCALE GENOMIC DNA]</scope>
    <source>
        <strain evidence="8 9">OUC007</strain>
    </source>
</reference>
<keyword evidence="9" id="KW-1185">Reference proteome</keyword>
<feature type="transmembrane region" description="Helical" evidence="6">
    <location>
        <begin position="7"/>
        <end position="33"/>
    </location>
</feature>
<comment type="subcellular location">
    <subcellularLocation>
        <location evidence="1">Membrane</location>
        <topology evidence="1">Multi-pass membrane protein</topology>
    </subcellularLocation>
</comment>
<keyword evidence="5 6" id="KW-0472">Membrane</keyword>
<gene>
    <name evidence="8" type="ORF">DEH80_08140</name>
</gene>
<evidence type="ECO:0000259" key="7">
    <source>
        <dbReference type="Pfam" id="PF07298"/>
    </source>
</evidence>
<evidence type="ECO:0000313" key="8">
    <source>
        <dbReference type="EMBL" id="PWN56232.1"/>
    </source>
</evidence>
<dbReference type="EMBL" id="QEQK01000006">
    <property type="protein sequence ID" value="PWN56232.1"/>
    <property type="molecule type" value="Genomic_DNA"/>
</dbReference>
<comment type="caution">
    <text evidence="8">The sequence shown here is derived from an EMBL/GenBank/DDBJ whole genome shotgun (WGS) entry which is preliminary data.</text>
</comment>
<feature type="transmembrane region" description="Helical" evidence="6">
    <location>
        <begin position="121"/>
        <end position="140"/>
    </location>
</feature>
<dbReference type="Pfam" id="PF07298">
    <property type="entry name" value="NnrU"/>
    <property type="match status" value="1"/>
</dbReference>
<feature type="domain" description="NnrU" evidence="7">
    <location>
        <begin position="54"/>
        <end position="217"/>
    </location>
</feature>
<evidence type="ECO:0000256" key="4">
    <source>
        <dbReference type="ARBA" id="ARBA00022989"/>
    </source>
</evidence>
<dbReference type="Proteomes" id="UP000251800">
    <property type="component" value="Unassembled WGS sequence"/>
</dbReference>
<dbReference type="InterPro" id="IPR033580">
    <property type="entry name" value="Nurim-like"/>
</dbReference>
<accession>A0A363ULC5</accession>
<organism evidence="8 9">
    <name type="scientific">Abyssibacter profundi</name>
    <dbReference type="NCBI Taxonomy" id="2182787"/>
    <lineage>
        <taxon>Bacteria</taxon>
        <taxon>Pseudomonadati</taxon>
        <taxon>Pseudomonadota</taxon>
        <taxon>Gammaproteobacteria</taxon>
        <taxon>Chromatiales</taxon>
        <taxon>Oceanococcaceae</taxon>
        <taxon>Abyssibacter</taxon>
    </lineage>
</organism>
<dbReference type="OrthoDB" id="9789029at2"/>
<dbReference type="PANTHER" id="PTHR31040:SF1">
    <property type="entry name" value="NURIM"/>
    <property type="match status" value="1"/>
</dbReference>
<dbReference type="RefSeq" id="WP_109720003.1">
    <property type="nucleotide sequence ID" value="NZ_QEQK01000006.1"/>
</dbReference>
<name>A0A363ULC5_9GAMM</name>
<dbReference type="PANTHER" id="PTHR31040">
    <property type="entry name" value="NURIM"/>
    <property type="match status" value="1"/>
</dbReference>
<evidence type="ECO:0000256" key="3">
    <source>
        <dbReference type="ARBA" id="ARBA00022692"/>
    </source>
</evidence>
<evidence type="ECO:0000256" key="1">
    <source>
        <dbReference type="ARBA" id="ARBA00004141"/>
    </source>
</evidence>
<feature type="transmembrane region" description="Helical" evidence="6">
    <location>
        <begin position="45"/>
        <end position="67"/>
    </location>
</feature>
<evidence type="ECO:0000313" key="9">
    <source>
        <dbReference type="Proteomes" id="UP000251800"/>
    </source>
</evidence>